<proteinExistence type="predicted"/>
<dbReference type="InterPro" id="IPR001647">
    <property type="entry name" value="HTH_TetR"/>
</dbReference>
<keyword evidence="5" id="KW-1185">Reference proteome</keyword>
<dbReference type="Proteomes" id="UP000663802">
    <property type="component" value="Unassembled WGS sequence"/>
</dbReference>
<dbReference type="RefSeq" id="WP_206871410.1">
    <property type="nucleotide sequence ID" value="NZ_BMBA01000004.1"/>
</dbReference>
<accession>A0ABQ1EEC5</accession>
<feature type="domain" description="HTH tetR-type" evidence="3">
    <location>
        <begin position="11"/>
        <end position="71"/>
    </location>
</feature>
<dbReference type="EMBL" id="BMBA01000004">
    <property type="protein sequence ID" value="GFZ33169.1"/>
    <property type="molecule type" value="Genomic_DNA"/>
</dbReference>
<protein>
    <submittedName>
        <fullName evidence="4">TetR family transcriptional regulator</fullName>
    </submittedName>
</protein>
<name>A0ABQ1EEC5_9CLOT</name>
<evidence type="ECO:0000259" key="3">
    <source>
        <dbReference type="PROSITE" id="PS50977"/>
    </source>
</evidence>
<dbReference type="SUPFAM" id="SSF46689">
    <property type="entry name" value="Homeodomain-like"/>
    <property type="match status" value="1"/>
</dbReference>
<organism evidence="4 5">
    <name type="scientific">Clostridium zeae</name>
    <dbReference type="NCBI Taxonomy" id="2759022"/>
    <lineage>
        <taxon>Bacteria</taxon>
        <taxon>Bacillati</taxon>
        <taxon>Bacillota</taxon>
        <taxon>Clostridia</taxon>
        <taxon>Eubacteriales</taxon>
        <taxon>Clostridiaceae</taxon>
        <taxon>Clostridium</taxon>
    </lineage>
</organism>
<dbReference type="InterPro" id="IPR009057">
    <property type="entry name" value="Homeodomain-like_sf"/>
</dbReference>
<evidence type="ECO:0000313" key="5">
    <source>
        <dbReference type="Proteomes" id="UP000663802"/>
    </source>
</evidence>
<keyword evidence="1 2" id="KW-0238">DNA-binding</keyword>
<gene>
    <name evidence="4" type="ORF">CSC2_36950</name>
</gene>
<dbReference type="Pfam" id="PF00440">
    <property type="entry name" value="TetR_N"/>
    <property type="match status" value="1"/>
</dbReference>
<evidence type="ECO:0000313" key="4">
    <source>
        <dbReference type="EMBL" id="GFZ33169.1"/>
    </source>
</evidence>
<evidence type="ECO:0000256" key="2">
    <source>
        <dbReference type="PROSITE-ProRule" id="PRU00335"/>
    </source>
</evidence>
<reference evidence="4 5" key="1">
    <citation type="journal article" date="2021" name="Int. J. Syst. Evol. Microbiol.">
        <title>Clostridium zeae sp. nov., isolated from corn silage.</title>
        <authorList>
            <person name="Kobayashi H."/>
            <person name="Tanizawa Y."/>
            <person name="Yagura M."/>
            <person name="Sakamoto M."/>
            <person name="Ohkuma M."/>
            <person name="Tohno M."/>
        </authorList>
    </citation>
    <scope>NUCLEOTIDE SEQUENCE [LARGE SCALE GENOMIC DNA]</scope>
    <source>
        <strain evidence="4 5">CSC2</strain>
    </source>
</reference>
<comment type="caution">
    <text evidence="4">The sequence shown here is derived from an EMBL/GenBank/DDBJ whole genome shotgun (WGS) entry which is preliminary data.</text>
</comment>
<dbReference type="PANTHER" id="PTHR43479">
    <property type="entry name" value="ACREF/ENVCD OPERON REPRESSOR-RELATED"/>
    <property type="match status" value="1"/>
</dbReference>
<dbReference type="PROSITE" id="PS50977">
    <property type="entry name" value="HTH_TETR_2"/>
    <property type="match status" value="1"/>
</dbReference>
<feature type="DNA-binding region" description="H-T-H motif" evidence="2">
    <location>
        <begin position="34"/>
        <end position="53"/>
    </location>
</feature>
<evidence type="ECO:0000256" key="1">
    <source>
        <dbReference type="ARBA" id="ARBA00023125"/>
    </source>
</evidence>
<dbReference type="InterPro" id="IPR050624">
    <property type="entry name" value="HTH-type_Tx_Regulator"/>
</dbReference>
<sequence length="191" mass="22508">MGKAFSENEYLQIQQKLVKSCEESWSRYGYKKTSIRELCEMSGISTGAFYLFYDSKEALFIDTADKVLERLIDIMNNNMPSAPTKYDFINSLKLVAKEIVKVDWILSLRNDFELLLRKLPKDFFEKSFKNDMSDFFKLINKYGLKPKVSIEEITAVFWTIFTTLQYRDVIGDNYFKAFEFILESSLKDLFE</sequence>
<dbReference type="Gene3D" id="1.10.357.10">
    <property type="entry name" value="Tetracycline Repressor, domain 2"/>
    <property type="match status" value="1"/>
</dbReference>
<dbReference type="PANTHER" id="PTHR43479:SF11">
    <property type="entry name" value="ACREF_ENVCD OPERON REPRESSOR-RELATED"/>
    <property type="match status" value="1"/>
</dbReference>